<dbReference type="InterPro" id="IPR016036">
    <property type="entry name" value="Malonyl_transacylase_ACP-bd"/>
</dbReference>
<dbReference type="SMART" id="SM00827">
    <property type="entry name" value="PKS_AT"/>
    <property type="match status" value="1"/>
</dbReference>
<feature type="domain" description="Carrier" evidence="7">
    <location>
        <begin position="931"/>
        <end position="1009"/>
    </location>
</feature>
<dbReference type="AlphaFoldDB" id="A0A367E8V3"/>
<evidence type="ECO:0000313" key="9">
    <source>
        <dbReference type="EMBL" id="RCG14478.1"/>
    </source>
</evidence>
<dbReference type="GO" id="GO:0006633">
    <property type="term" value="P:fatty acid biosynthetic process"/>
    <property type="evidence" value="ECO:0007669"/>
    <property type="project" value="InterPro"/>
</dbReference>
<keyword evidence="2" id="KW-0597">Phosphoprotein</keyword>
<feature type="compositionally biased region" description="Basic and acidic residues" evidence="6">
    <location>
        <begin position="47"/>
        <end position="58"/>
    </location>
</feature>
<reference evidence="9 10" key="1">
    <citation type="submission" date="2018-06" db="EMBL/GenBank/DDBJ databases">
        <title>Streptomyces reniochalinae sp. nov. and Streptomyces diacarnus sp. nov. from marine sponges.</title>
        <authorList>
            <person name="Li L."/>
        </authorList>
    </citation>
    <scope>NUCLEOTIDE SEQUENCE [LARGE SCALE GENOMIC DNA]</scope>
    <source>
        <strain evidence="9 10">LHW51701</strain>
    </source>
</reference>
<dbReference type="Pfam" id="PF00698">
    <property type="entry name" value="Acyl_transf_1"/>
    <property type="match status" value="1"/>
</dbReference>
<dbReference type="GO" id="GO:0005886">
    <property type="term" value="C:plasma membrane"/>
    <property type="evidence" value="ECO:0007669"/>
    <property type="project" value="TreeGrafter"/>
</dbReference>
<evidence type="ECO:0000259" key="8">
    <source>
        <dbReference type="PROSITE" id="PS52004"/>
    </source>
</evidence>
<feature type="compositionally biased region" description="Low complexity" evidence="6">
    <location>
        <begin position="450"/>
        <end position="460"/>
    </location>
</feature>
<sequence length="1220" mass="127141">MCVMGTVHDADAESGDEPIAVIGVACRLPGAPDPSAFWRLLREGRDAISEPPSDRHPAGADADAPPARRGGYLDRVDGFDAAFFGISPREATAMDPQQRLALELGWEALEDAGVAPDSLEATPAGVYVGAIADDYAALLRRGGPEGLTRHVFTGVQRGVIANRLSHTLGLRGPSLTVDSGQSSSLVAVHLAAEALRRGVSTLALAGGVQLNLAPESTTAADRFGALSPDGLCHTFDARANGFVRGEGGALVVLKPLSRALADGDRVYCVLSGSAVNHDGSGESLAVPNAEAQQDVVTAALATAGVRAAEVQYVELHGTGTPVGDPVEAAALGAALGTAPGRTAPLAVGSAKTNVGHLEGAAGVVGLLKAALSLHHRELPASLNYETPNPSIPFEQLRMRVQKDTGGWPLPDQPLVAGVSAFGVGGTNAHAVLTEAPRVESGTTAAEPDGAEPSGAESSGGAVPLVVSAASAEALAAVGGRLAERLESDPGLAVPEVAHALVTTRAHLAHRAVVLAGDRDRAVAGLRALAEGVNAPQVITGEATSAAHGPIFIFPGQGSQWHGMAHTLYTENPTFRASLQDCADALDPLTGWSLIDTLTSHNHDWLNHVDKVQPALFATMTALAHQWIHAGITPAAVIGHSQGEITAAHLAGILTLHDAAHIIHTRSTAMRHLTGHGTMATINAPAHHLHTYLTGHDATIAAHNSPTTTVISGTPQALHTITTACQKNGIRTHLINVNYASHHPQVEAHKHHITTALTHINPQPATTPMISTVTAQPVHGPELNPTYWYNNLRQPVLFHQALTHLTNTGHHTTIEPSPHPTLTPTLHETNPHLTTHHTLRRNHATPTDLTTALAHAHTTGTTPTWTTQLPASAPARRVSLPTYPFQRRSYWPKPTTAVTATTAGADGELTPTDEEAETAEAAELQSPSGAPPLTGRVLDVVLNECARVLGHASAADVPSQATFKDLGFDSFAGTELCKRLSSLLGRPVLVNSTYDHPSPAELAAFLEGKRGTAAFDAAQGDGTATQDDDPVVIVGMGCRFPGGVQGPEDLWRLLVEERDAIGDFPTDRGWDTDELDDPDPAGPGTSYVRQGGFLDDIAGFDAALFGIAPREALAMDPHQRLLLETAWETFERAGVDPGSLRGSRTGVFVGTNEQDYATYTSPGRVEGGEGFLLTGHAASVASGRLSYVFGLEGPALTVDTACSSSLVALHLAAQSLRSGEC</sequence>
<dbReference type="InterPro" id="IPR020806">
    <property type="entry name" value="PKS_PP-bd"/>
</dbReference>
<keyword evidence="10" id="KW-1185">Reference proteome</keyword>
<dbReference type="GO" id="GO:0031177">
    <property type="term" value="F:phosphopantetheine binding"/>
    <property type="evidence" value="ECO:0007669"/>
    <property type="project" value="InterPro"/>
</dbReference>
<dbReference type="Pfam" id="PF16197">
    <property type="entry name" value="KAsynt_C_assoc"/>
    <property type="match status" value="1"/>
</dbReference>
<dbReference type="InterPro" id="IPR014043">
    <property type="entry name" value="Acyl_transferase_dom"/>
</dbReference>
<dbReference type="InterPro" id="IPR032821">
    <property type="entry name" value="PKS_assoc"/>
</dbReference>
<keyword evidence="1" id="KW-0596">Phosphopantetheine</keyword>
<dbReference type="SUPFAM" id="SSF47336">
    <property type="entry name" value="ACP-like"/>
    <property type="match status" value="1"/>
</dbReference>
<dbReference type="Gene3D" id="3.40.47.10">
    <property type="match status" value="2"/>
</dbReference>
<gene>
    <name evidence="9" type="ORF">DTL70_31760</name>
</gene>
<feature type="domain" description="Ketosynthase family 3 (KS3)" evidence="8">
    <location>
        <begin position="1027"/>
        <end position="1220"/>
    </location>
</feature>
<dbReference type="GO" id="GO:0004312">
    <property type="term" value="F:fatty acid synthase activity"/>
    <property type="evidence" value="ECO:0007669"/>
    <property type="project" value="TreeGrafter"/>
</dbReference>
<dbReference type="InterPro" id="IPR016039">
    <property type="entry name" value="Thiolase-like"/>
</dbReference>
<evidence type="ECO:0000256" key="4">
    <source>
        <dbReference type="ARBA" id="ARBA00023194"/>
    </source>
</evidence>
<dbReference type="PROSITE" id="PS00606">
    <property type="entry name" value="KS3_1"/>
    <property type="match status" value="1"/>
</dbReference>
<dbReference type="Pfam" id="PF00550">
    <property type="entry name" value="PP-binding"/>
    <property type="match status" value="1"/>
</dbReference>
<dbReference type="SUPFAM" id="SSF52151">
    <property type="entry name" value="FabD/lysophospholipase-like"/>
    <property type="match status" value="1"/>
</dbReference>
<comment type="caution">
    <text evidence="9">The sequence shown here is derived from an EMBL/GenBank/DDBJ whole genome shotgun (WGS) entry which is preliminary data.</text>
</comment>
<feature type="non-terminal residue" evidence="9">
    <location>
        <position position="1220"/>
    </location>
</feature>
<dbReference type="SUPFAM" id="SSF53901">
    <property type="entry name" value="Thiolase-like"/>
    <property type="match status" value="2"/>
</dbReference>
<dbReference type="InterPro" id="IPR014030">
    <property type="entry name" value="Ketoacyl_synth_N"/>
</dbReference>
<dbReference type="SUPFAM" id="SSF55048">
    <property type="entry name" value="Probable ACP-binding domain of malonyl-CoA ACP transacylase"/>
    <property type="match status" value="1"/>
</dbReference>
<dbReference type="Gene3D" id="3.30.70.3290">
    <property type="match status" value="1"/>
</dbReference>
<dbReference type="PROSITE" id="PS52004">
    <property type="entry name" value="KS3_2"/>
    <property type="match status" value="2"/>
</dbReference>
<dbReference type="InterPro" id="IPR018201">
    <property type="entry name" value="Ketoacyl_synth_AS"/>
</dbReference>
<dbReference type="Pfam" id="PF02801">
    <property type="entry name" value="Ketoacyl-synt_C"/>
    <property type="match status" value="1"/>
</dbReference>
<feature type="compositionally biased region" description="Low complexity" evidence="6">
    <location>
        <begin position="59"/>
        <end position="69"/>
    </location>
</feature>
<feature type="domain" description="Ketosynthase family 3 (KS3)" evidence="8">
    <location>
        <begin position="16"/>
        <end position="434"/>
    </location>
</feature>
<evidence type="ECO:0000259" key="7">
    <source>
        <dbReference type="PROSITE" id="PS50075"/>
    </source>
</evidence>
<feature type="region of interest" description="Disordered" evidence="6">
    <location>
        <begin position="435"/>
        <end position="460"/>
    </location>
</feature>
<dbReference type="Gene3D" id="1.10.1200.10">
    <property type="entry name" value="ACP-like"/>
    <property type="match status" value="1"/>
</dbReference>
<dbReference type="InterPro" id="IPR036736">
    <property type="entry name" value="ACP-like_sf"/>
</dbReference>
<evidence type="ECO:0000256" key="5">
    <source>
        <dbReference type="ARBA" id="ARBA00023315"/>
    </source>
</evidence>
<dbReference type="PROSITE" id="PS50075">
    <property type="entry name" value="CARRIER"/>
    <property type="match status" value="1"/>
</dbReference>
<dbReference type="GO" id="GO:0005737">
    <property type="term" value="C:cytoplasm"/>
    <property type="evidence" value="ECO:0007669"/>
    <property type="project" value="TreeGrafter"/>
</dbReference>
<dbReference type="GO" id="GO:0017000">
    <property type="term" value="P:antibiotic biosynthetic process"/>
    <property type="evidence" value="ECO:0007669"/>
    <property type="project" value="UniProtKB-KW"/>
</dbReference>
<keyword evidence="5 9" id="KW-0012">Acyltransferase</keyword>
<name>A0A367E8V3_9ACTN</name>
<evidence type="ECO:0000256" key="6">
    <source>
        <dbReference type="SAM" id="MobiDB-lite"/>
    </source>
</evidence>
<dbReference type="SMART" id="SM00823">
    <property type="entry name" value="PKS_PP"/>
    <property type="match status" value="1"/>
</dbReference>
<dbReference type="CDD" id="cd00833">
    <property type="entry name" value="PKS"/>
    <property type="match status" value="2"/>
</dbReference>
<dbReference type="InterPro" id="IPR016035">
    <property type="entry name" value="Acyl_Trfase/lysoPLipase"/>
</dbReference>
<keyword evidence="3 9" id="KW-0808">Transferase</keyword>
<dbReference type="GO" id="GO:0004315">
    <property type="term" value="F:3-oxoacyl-[acyl-carrier-protein] synthase activity"/>
    <property type="evidence" value="ECO:0007669"/>
    <property type="project" value="InterPro"/>
</dbReference>
<dbReference type="GO" id="GO:0071770">
    <property type="term" value="P:DIM/DIP cell wall layer assembly"/>
    <property type="evidence" value="ECO:0007669"/>
    <property type="project" value="TreeGrafter"/>
</dbReference>
<dbReference type="Pfam" id="PF00109">
    <property type="entry name" value="ketoacyl-synt"/>
    <property type="match status" value="2"/>
</dbReference>
<dbReference type="EMBL" id="QOIN01000070">
    <property type="protein sequence ID" value="RCG14478.1"/>
    <property type="molecule type" value="Genomic_DNA"/>
</dbReference>
<evidence type="ECO:0000256" key="3">
    <source>
        <dbReference type="ARBA" id="ARBA00022679"/>
    </source>
</evidence>
<protein>
    <submittedName>
        <fullName evidence="9">Acyltransferase domain-containing protein</fullName>
    </submittedName>
</protein>
<evidence type="ECO:0000256" key="1">
    <source>
        <dbReference type="ARBA" id="ARBA00022450"/>
    </source>
</evidence>
<proteinExistence type="predicted"/>
<dbReference type="Proteomes" id="UP000252914">
    <property type="component" value="Unassembled WGS sequence"/>
</dbReference>
<dbReference type="InterPro" id="IPR009081">
    <property type="entry name" value="PP-bd_ACP"/>
</dbReference>
<dbReference type="InterPro" id="IPR050091">
    <property type="entry name" value="PKS_NRPS_Biosynth_Enz"/>
</dbReference>
<dbReference type="PANTHER" id="PTHR43775:SF37">
    <property type="entry name" value="SI:DKEY-61P9.11"/>
    <property type="match status" value="1"/>
</dbReference>
<evidence type="ECO:0000256" key="2">
    <source>
        <dbReference type="ARBA" id="ARBA00022553"/>
    </source>
</evidence>
<dbReference type="InterPro" id="IPR020841">
    <property type="entry name" value="PKS_Beta-ketoAc_synthase_dom"/>
</dbReference>
<evidence type="ECO:0000313" key="10">
    <source>
        <dbReference type="Proteomes" id="UP000252914"/>
    </source>
</evidence>
<keyword evidence="4" id="KW-0045">Antibiotic biosynthesis</keyword>
<dbReference type="InterPro" id="IPR014031">
    <property type="entry name" value="Ketoacyl_synth_C"/>
</dbReference>
<dbReference type="SMART" id="SM00825">
    <property type="entry name" value="PKS_KS"/>
    <property type="match status" value="2"/>
</dbReference>
<dbReference type="SMART" id="SM01294">
    <property type="entry name" value="PKS_PP_betabranch"/>
    <property type="match status" value="1"/>
</dbReference>
<accession>A0A367E8V3</accession>
<feature type="region of interest" description="Disordered" evidence="6">
    <location>
        <begin position="47"/>
        <end position="69"/>
    </location>
</feature>
<dbReference type="PANTHER" id="PTHR43775">
    <property type="entry name" value="FATTY ACID SYNTHASE"/>
    <property type="match status" value="1"/>
</dbReference>
<dbReference type="InterPro" id="IPR001227">
    <property type="entry name" value="Ac_transferase_dom_sf"/>
</dbReference>
<dbReference type="Gene3D" id="3.40.366.10">
    <property type="entry name" value="Malonyl-Coenzyme A Acyl Carrier Protein, domain 2"/>
    <property type="match status" value="1"/>
</dbReference>
<organism evidence="9 10">
    <name type="scientific">Streptomyces diacarni</name>
    <dbReference type="NCBI Taxonomy" id="2800381"/>
    <lineage>
        <taxon>Bacteria</taxon>
        <taxon>Bacillati</taxon>
        <taxon>Actinomycetota</taxon>
        <taxon>Actinomycetes</taxon>
        <taxon>Kitasatosporales</taxon>
        <taxon>Streptomycetaceae</taxon>
        <taxon>Streptomyces</taxon>
    </lineage>
</organism>